<evidence type="ECO:0000313" key="3">
    <source>
        <dbReference type="Proteomes" id="UP000186894"/>
    </source>
</evidence>
<protein>
    <submittedName>
        <fullName evidence="2">Uncharacterized protein</fullName>
    </submittedName>
</protein>
<evidence type="ECO:0000256" key="1">
    <source>
        <dbReference type="SAM" id="SignalP"/>
    </source>
</evidence>
<feature type="signal peptide" evidence="1">
    <location>
        <begin position="1"/>
        <end position="19"/>
    </location>
</feature>
<sequence>MRKIIVAGLIAIGCITATAAPTMAQSAMVVISDRGHHSDRYERRHDRFERYQDRRFYGRERVRHFRGERCRTSTVKFRHHGRWVVEKRTVCR</sequence>
<comment type="caution">
    <text evidence="2">The sequence shown here is derived from an EMBL/GenBank/DDBJ whole genome shotgun (WGS) entry which is preliminary data.</text>
</comment>
<evidence type="ECO:0000313" key="2">
    <source>
        <dbReference type="EMBL" id="OLP43393.1"/>
    </source>
</evidence>
<gene>
    <name evidence="2" type="ORF">BJF95_21185</name>
</gene>
<name>A0A1Q8ZNC5_9HYPH</name>
<organism evidence="2 3">
    <name type="scientific">Rhizobium oryziradicis</name>
    <dbReference type="NCBI Taxonomy" id="1867956"/>
    <lineage>
        <taxon>Bacteria</taxon>
        <taxon>Pseudomonadati</taxon>
        <taxon>Pseudomonadota</taxon>
        <taxon>Alphaproteobacteria</taxon>
        <taxon>Hyphomicrobiales</taxon>
        <taxon>Rhizobiaceae</taxon>
        <taxon>Rhizobium/Agrobacterium group</taxon>
        <taxon>Rhizobium</taxon>
    </lineage>
</organism>
<dbReference type="AlphaFoldDB" id="A0A1Q8ZNC5"/>
<dbReference type="EMBL" id="MKIM01000028">
    <property type="protein sequence ID" value="OLP43393.1"/>
    <property type="molecule type" value="Genomic_DNA"/>
</dbReference>
<proteinExistence type="predicted"/>
<keyword evidence="3" id="KW-1185">Reference proteome</keyword>
<dbReference type="OrthoDB" id="8400315at2"/>
<accession>A0A1Q8ZNC5</accession>
<reference evidence="2 3" key="1">
    <citation type="submission" date="2016-09" db="EMBL/GenBank/DDBJ databases">
        <title>Rhizobium oryziradicis sp. nov., isolated from the root of rice.</title>
        <authorList>
            <person name="Zhao J."/>
            <person name="Zhang X."/>
        </authorList>
    </citation>
    <scope>NUCLEOTIDE SEQUENCE [LARGE SCALE GENOMIC DNA]</scope>
    <source>
        <strain evidence="2 3">N19</strain>
    </source>
</reference>
<keyword evidence="1" id="KW-0732">Signal</keyword>
<feature type="chain" id="PRO_5012570669" evidence="1">
    <location>
        <begin position="20"/>
        <end position="92"/>
    </location>
</feature>
<dbReference type="RefSeq" id="WP_075640714.1">
    <property type="nucleotide sequence ID" value="NZ_MKIM01000028.1"/>
</dbReference>
<dbReference type="Proteomes" id="UP000186894">
    <property type="component" value="Unassembled WGS sequence"/>
</dbReference>